<sequence>MSDDERFIDYAEIDAAGVFHIRVQRFFDFQGEPRGLVGRVEQAGHPFDGLWAATWTMIVGEFDFVEKLCPRWDIELGPTEPRVDDWPVPPDTPPAYAGHGGTLAVSQTAITRFLEKMM</sequence>
<proteinExistence type="predicted"/>
<dbReference type="Proteomes" id="UP000214646">
    <property type="component" value="Unassembled WGS sequence"/>
</dbReference>
<reference evidence="2" key="1">
    <citation type="submission" date="2017-06" db="EMBL/GenBank/DDBJ databases">
        <title>Genome analysis of Fimbriiglobus ruber SP5, the first member of the order Planctomycetales with confirmed chitinolytic capability.</title>
        <authorList>
            <person name="Ravin N.V."/>
            <person name="Rakitin A.L."/>
            <person name="Ivanova A.A."/>
            <person name="Beletsky A.V."/>
            <person name="Kulichevskaya I.S."/>
            <person name="Mardanov A.V."/>
            <person name="Dedysh S.N."/>
        </authorList>
    </citation>
    <scope>NUCLEOTIDE SEQUENCE [LARGE SCALE GENOMIC DNA]</scope>
    <source>
        <strain evidence="2">SP5</strain>
    </source>
</reference>
<protein>
    <submittedName>
        <fullName evidence="1">Uncharacterized protein</fullName>
    </submittedName>
</protein>
<accession>A0A225DHH4</accession>
<dbReference type="EMBL" id="NIDE01000007">
    <property type="protein sequence ID" value="OWK40930.1"/>
    <property type="molecule type" value="Genomic_DNA"/>
</dbReference>
<comment type="caution">
    <text evidence="1">The sequence shown here is derived from an EMBL/GenBank/DDBJ whole genome shotgun (WGS) entry which is preliminary data.</text>
</comment>
<evidence type="ECO:0000313" key="2">
    <source>
        <dbReference type="Proteomes" id="UP000214646"/>
    </source>
</evidence>
<evidence type="ECO:0000313" key="1">
    <source>
        <dbReference type="EMBL" id="OWK40930.1"/>
    </source>
</evidence>
<dbReference type="AlphaFoldDB" id="A0A225DHH4"/>
<gene>
    <name evidence="1" type="ORF">FRUB_04822</name>
</gene>
<keyword evidence="2" id="KW-1185">Reference proteome</keyword>
<organism evidence="1 2">
    <name type="scientific">Fimbriiglobus ruber</name>
    <dbReference type="NCBI Taxonomy" id="1908690"/>
    <lineage>
        <taxon>Bacteria</taxon>
        <taxon>Pseudomonadati</taxon>
        <taxon>Planctomycetota</taxon>
        <taxon>Planctomycetia</taxon>
        <taxon>Gemmatales</taxon>
        <taxon>Gemmataceae</taxon>
        <taxon>Fimbriiglobus</taxon>
    </lineage>
</organism>
<name>A0A225DHH4_9BACT</name>